<dbReference type="InterPro" id="IPR038731">
    <property type="entry name" value="RgtA/B/C-like"/>
</dbReference>
<dbReference type="Proteomes" id="UP000177167">
    <property type="component" value="Unassembled WGS sequence"/>
</dbReference>
<sequence length="541" mass="62864">MFKYHKLTAIVLLGIVFFLPFFSAQNFSPATDEIAHLPAGYSYWKTGQIVLNPEHPPLVKLMASFPLLFMDLEFDANDPNLVGPIRNEWSFGSKFLFSNDIDRLLLWGRLSVMLLSVLLGFYIYKWALELHLRNAEETEKFNVEKNNEAGLITLFIYAFMPVMLTNAQFITTDLPLASFSFITFYYLWKFFRTDSEKYLILSGLFLGLALSSKFSATIFLPVIALFVFIYAWQHGRELNTKIRRLINLALVIAIPAFVVVYFSYLMPTDSGFYLKGLKSVYANWKPGYNFYLNGHFSPDGWWYYFLEAFVIKTPIPVLIAFIVPVVFYKRLRMNNWDRALVFLPMPFFVIVTSVKAQNISIRYFIPVIPFLILYTGGYLSTLIRNLKFEIKNSSAKIKVALILALAVWYISSAVRIYPDYMAYFNEFVGGSGNGYKYLDDSNIEWGQDLKRLSKYQANNPGTKVIYSWRNSNPEYYGVKNLLIVDDSGWWREPKGRYAINTFLLIRLQLLSKQKNDPALNWLTLYEPIDRIGQSFFVYDFK</sequence>
<feature type="transmembrane region" description="Helical" evidence="8">
    <location>
        <begin position="301"/>
        <end position="327"/>
    </location>
</feature>
<feature type="transmembrane region" description="Helical" evidence="8">
    <location>
        <begin position="363"/>
        <end position="383"/>
    </location>
</feature>
<feature type="transmembrane region" description="Helical" evidence="8">
    <location>
        <begin position="104"/>
        <end position="124"/>
    </location>
</feature>
<dbReference type="EMBL" id="MGJP01000003">
    <property type="protein sequence ID" value="OGN10586.1"/>
    <property type="molecule type" value="Genomic_DNA"/>
</dbReference>
<proteinExistence type="predicted"/>
<keyword evidence="5 8" id="KW-0812">Transmembrane</keyword>
<feature type="transmembrane region" description="Helical" evidence="8">
    <location>
        <begin position="245"/>
        <end position="264"/>
    </location>
</feature>
<evidence type="ECO:0000256" key="6">
    <source>
        <dbReference type="ARBA" id="ARBA00022989"/>
    </source>
</evidence>
<evidence type="ECO:0000313" key="10">
    <source>
        <dbReference type="EMBL" id="OGN10586.1"/>
    </source>
</evidence>
<dbReference type="GO" id="GO:0005886">
    <property type="term" value="C:plasma membrane"/>
    <property type="evidence" value="ECO:0007669"/>
    <property type="project" value="UniProtKB-SubCell"/>
</dbReference>
<evidence type="ECO:0000256" key="2">
    <source>
        <dbReference type="ARBA" id="ARBA00022475"/>
    </source>
</evidence>
<dbReference type="PANTHER" id="PTHR33908:SF11">
    <property type="entry name" value="MEMBRANE PROTEIN"/>
    <property type="match status" value="1"/>
</dbReference>
<evidence type="ECO:0000256" key="5">
    <source>
        <dbReference type="ARBA" id="ARBA00022692"/>
    </source>
</evidence>
<reference evidence="10 11" key="1">
    <citation type="journal article" date="2016" name="Nat. Commun.">
        <title>Thousands of microbial genomes shed light on interconnected biogeochemical processes in an aquifer system.</title>
        <authorList>
            <person name="Anantharaman K."/>
            <person name="Brown C.T."/>
            <person name="Hug L.A."/>
            <person name="Sharon I."/>
            <person name="Castelle C.J."/>
            <person name="Probst A.J."/>
            <person name="Thomas B.C."/>
            <person name="Singh A."/>
            <person name="Wilkins M.J."/>
            <person name="Karaoz U."/>
            <person name="Brodie E.L."/>
            <person name="Williams K.H."/>
            <person name="Hubbard S.S."/>
            <person name="Banfield J.F."/>
        </authorList>
    </citation>
    <scope>NUCLEOTIDE SEQUENCE [LARGE SCALE GENOMIC DNA]</scope>
</reference>
<evidence type="ECO:0000256" key="1">
    <source>
        <dbReference type="ARBA" id="ARBA00004651"/>
    </source>
</evidence>
<keyword evidence="2" id="KW-1003">Cell membrane</keyword>
<dbReference type="GO" id="GO:0009103">
    <property type="term" value="P:lipopolysaccharide biosynthetic process"/>
    <property type="evidence" value="ECO:0007669"/>
    <property type="project" value="UniProtKB-ARBA"/>
</dbReference>
<gene>
    <name evidence="10" type="ORF">A3J46_05240</name>
</gene>
<keyword evidence="3" id="KW-0328">Glycosyltransferase</keyword>
<comment type="caution">
    <text evidence="10">The sequence shown here is derived from an EMBL/GenBank/DDBJ whole genome shotgun (WGS) entry which is preliminary data.</text>
</comment>
<evidence type="ECO:0000256" key="8">
    <source>
        <dbReference type="SAM" id="Phobius"/>
    </source>
</evidence>
<dbReference type="PANTHER" id="PTHR33908">
    <property type="entry name" value="MANNOSYLTRANSFERASE YKCB-RELATED"/>
    <property type="match status" value="1"/>
</dbReference>
<keyword evidence="7 8" id="KW-0472">Membrane</keyword>
<accession>A0A1F8FEA3</accession>
<feature type="transmembrane region" description="Helical" evidence="8">
    <location>
        <begin position="200"/>
        <end position="233"/>
    </location>
</feature>
<protein>
    <recommendedName>
        <fullName evidence="9">Glycosyltransferase RgtA/B/C/D-like domain-containing protein</fullName>
    </recommendedName>
</protein>
<evidence type="ECO:0000256" key="7">
    <source>
        <dbReference type="ARBA" id="ARBA00023136"/>
    </source>
</evidence>
<organism evidence="10 11">
    <name type="scientific">Candidatus Yanofskybacteria bacterium RIFCSPHIGHO2_02_FULL_41_11</name>
    <dbReference type="NCBI Taxonomy" id="1802675"/>
    <lineage>
        <taxon>Bacteria</taxon>
        <taxon>Candidatus Yanofskyibacteriota</taxon>
    </lineage>
</organism>
<feature type="transmembrane region" description="Helical" evidence="8">
    <location>
        <begin position="339"/>
        <end position="357"/>
    </location>
</feature>
<evidence type="ECO:0000313" key="11">
    <source>
        <dbReference type="Proteomes" id="UP000177167"/>
    </source>
</evidence>
<dbReference type="InterPro" id="IPR050297">
    <property type="entry name" value="LipidA_mod_glycosyltrf_83"/>
</dbReference>
<dbReference type="GO" id="GO:0016763">
    <property type="term" value="F:pentosyltransferase activity"/>
    <property type="evidence" value="ECO:0007669"/>
    <property type="project" value="TreeGrafter"/>
</dbReference>
<name>A0A1F8FEA3_9BACT</name>
<dbReference type="Pfam" id="PF13231">
    <property type="entry name" value="PMT_2"/>
    <property type="match status" value="1"/>
</dbReference>
<feature type="domain" description="Glycosyltransferase RgtA/B/C/D-like" evidence="9">
    <location>
        <begin position="146"/>
        <end position="258"/>
    </location>
</feature>
<keyword evidence="4" id="KW-0808">Transferase</keyword>
<evidence type="ECO:0000256" key="3">
    <source>
        <dbReference type="ARBA" id="ARBA00022676"/>
    </source>
</evidence>
<evidence type="ECO:0000256" key="4">
    <source>
        <dbReference type="ARBA" id="ARBA00022679"/>
    </source>
</evidence>
<feature type="transmembrane region" description="Helical" evidence="8">
    <location>
        <begin position="395"/>
        <end position="417"/>
    </location>
</feature>
<dbReference type="AlphaFoldDB" id="A0A1F8FEA3"/>
<keyword evidence="6 8" id="KW-1133">Transmembrane helix</keyword>
<evidence type="ECO:0000259" key="9">
    <source>
        <dbReference type="Pfam" id="PF13231"/>
    </source>
</evidence>
<comment type="subcellular location">
    <subcellularLocation>
        <location evidence="1">Cell membrane</location>
        <topology evidence="1">Multi-pass membrane protein</topology>
    </subcellularLocation>
</comment>